<evidence type="ECO:0000313" key="2">
    <source>
        <dbReference type="Proteomes" id="UP000789570"/>
    </source>
</evidence>
<comment type="caution">
    <text evidence="1">The sequence shown here is derived from an EMBL/GenBank/DDBJ whole genome shotgun (WGS) entry which is preliminary data.</text>
</comment>
<sequence length="153" mass="17358">MSGRFQNSDDPNPSIDMYPVFLCGSADLNNEKSRAVVKHLMAELNLPVYHYMRMISNNTVKGHNGQGNLDLAIECRSTGRIPGLKNVTSWNVRLIRRERVPSEPVVVVYNDENIEKTWLGKYLVISFGCWRRHRNPGRPGIEGNKTSSNKSDN</sequence>
<proteinExistence type="predicted"/>
<protein>
    <submittedName>
        <fullName evidence="1">10614_t:CDS:1</fullName>
    </submittedName>
</protein>
<evidence type="ECO:0000313" key="1">
    <source>
        <dbReference type="EMBL" id="CAG8718272.1"/>
    </source>
</evidence>
<gene>
    <name evidence="1" type="ORF">FCALED_LOCUS14265</name>
</gene>
<reference evidence="1" key="1">
    <citation type="submission" date="2021-06" db="EMBL/GenBank/DDBJ databases">
        <authorList>
            <person name="Kallberg Y."/>
            <person name="Tangrot J."/>
            <person name="Rosling A."/>
        </authorList>
    </citation>
    <scope>NUCLEOTIDE SEQUENCE</scope>
    <source>
        <strain evidence="1">UK204</strain>
    </source>
</reference>
<accession>A0A9N9I2A2</accession>
<organism evidence="1 2">
    <name type="scientific">Funneliformis caledonium</name>
    <dbReference type="NCBI Taxonomy" id="1117310"/>
    <lineage>
        <taxon>Eukaryota</taxon>
        <taxon>Fungi</taxon>
        <taxon>Fungi incertae sedis</taxon>
        <taxon>Mucoromycota</taxon>
        <taxon>Glomeromycotina</taxon>
        <taxon>Glomeromycetes</taxon>
        <taxon>Glomerales</taxon>
        <taxon>Glomeraceae</taxon>
        <taxon>Funneliformis</taxon>
    </lineage>
</organism>
<dbReference type="EMBL" id="CAJVPQ010009830">
    <property type="protein sequence ID" value="CAG8718272.1"/>
    <property type="molecule type" value="Genomic_DNA"/>
</dbReference>
<keyword evidence="2" id="KW-1185">Reference proteome</keyword>
<name>A0A9N9I2A2_9GLOM</name>
<dbReference type="AlphaFoldDB" id="A0A9N9I2A2"/>
<dbReference type="Proteomes" id="UP000789570">
    <property type="component" value="Unassembled WGS sequence"/>
</dbReference>